<dbReference type="AlphaFoldDB" id="A0A437JC68"/>
<comment type="caution">
    <text evidence="6">The sequence shown here is derived from an EMBL/GenBank/DDBJ whole genome shotgun (WGS) entry which is preliminary data.</text>
</comment>
<accession>A0A437JC68</accession>
<comment type="similarity">
    <text evidence="2">Belongs to the short-chain dehydrogenases/reductases (SDR) family.</text>
</comment>
<name>A0A437JC68_9SPHN</name>
<reference evidence="6 7" key="1">
    <citation type="submission" date="2019-01" db="EMBL/GenBank/DDBJ databases">
        <authorList>
            <person name="Chen W.-M."/>
        </authorList>
    </citation>
    <scope>NUCLEOTIDE SEQUENCE [LARGE SCALE GENOMIC DNA]</scope>
    <source>
        <strain evidence="6 7">TLA-22</strain>
    </source>
</reference>
<evidence type="ECO:0000313" key="7">
    <source>
        <dbReference type="Proteomes" id="UP000282977"/>
    </source>
</evidence>
<dbReference type="Proteomes" id="UP000282977">
    <property type="component" value="Unassembled WGS sequence"/>
</dbReference>
<comment type="subcellular location">
    <subcellularLocation>
        <location evidence="1">Peroxisome</location>
    </subcellularLocation>
</comment>
<dbReference type="Gene3D" id="3.40.50.720">
    <property type="entry name" value="NAD(P)-binding Rossmann-like Domain"/>
    <property type="match status" value="1"/>
</dbReference>
<keyword evidence="5" id="KW-0576">Peroxisome</keyword>
<dbReference type="PANTHER" id="PTHR42808">
    <property type="entry name" value="HYDROXYSTEROID DEHYDROGENASE-LIKE PROTEIN 2"/>
    <property type="match status" value="1"/>
</dbReference>
<dbReference type="RefSeq" id="WP_127688758.1">
    <property type="nucleotide sequence ID" value="NZ_RZUL01000001.1"/>
</dbReference>
<keyword evidence="7" id="KW-1185">Reference proteome</keyword>
<dbReference type="InterPro" id="IPR002347">
    <property type="entry name" value="SDR_fam"/>
</dbReference>
<dbReference type="GO" id="GO:0016491">
    <property type="term" value="F:oxidoreductase activity"/>
    <property type="evidence" value="ECO:0007669"/>
    <property type="project" value="UniProtKB-KW"/>
</dbReference>
<organism evidence="6 7">
    <name type="scientific">Sphingobium algorifonticola</name>
    <dbReference type="NCBI Taxonomy" id="2008318"/>
    <lineage>
        <taxon>Bacteria</taxon>
        <taxon>Pseudomonadati</taxon>
        <taxon>Pseudomonadota</taxon>
        <taxon>Alphaproteobacteria</taxon>
        <taxon>Sphingomonadales</taxon>
        <taxon>Sphingomonadaceae</taxon>
        <taxon>Sphingobium</taxon>
    </lineage>
</organism>
<keyword evidence="4" id="KW-0560">Oxidoreductase</keyword>
<dbReference type="NCBIfam" id="NF006133">
    <property type="entry name" value="PRK08278.1"/>
    <property type="match status" value="1"/>
</dbReference>
<dbReference type="OrthoDB" id="9810935at2"/>
<protein>
    <submittedName>
        <fullName evidence="6">NAD(P)-dependent oxidoreductase</fullName>
    </submittedName>
</protein>
<dbReference type="InterPro" id="IPR036291">
    <property type="entry name" value="NAD(P)-bd_dom_sf"/>
</dbReference>
<sequence>MTLKGKTLFMSGGSRGIGLAIAIRAARDGANIIIAAKTADPHPTLPGTIHTAAREIEAAGGQCLPLALDIRDDKAVEAAVAQGVERFGGIDIVVNNASSVRLTDTLATEVKRYDLMHQINGRGTYAVTRACLPHLLKAENPHIIAIAPPILTEGKWFKNYAPYAISKYTMSLFILGWAEEFRDRGIASNAIWPRTAIATAAVSHEIGDAQMLDHARTPEIVADAAYIVLTQNARECTGNFFIDDEVLIGSGKGDLSVYDVKPGNPLLSDFFLDPLLGMMPAP</sequence>
<gene>
    <name evidence="6" type="ORF">ENE74_00850</name>
</gene>
<dbReference type="PANTHER" id="PTHR42808:SF3">
    <property type="entry name" value="HYDROXYSTEROID DEHYDROGENASE-LIKE PROTEIN 2"/>
    <property type="match status" value="1"/>
</dbReference>
<dbReference type="InterPro" id="IPR051935">
    <property type="entry name" value="HSDL2"/>
</dbReference>
<dbReference type="Pfam" id="PF00106">
    <property type="entry name" value="adh_short"/>
    <property type="match status" value="1"/>
</dbReference>
<dbReference type="PRINTS" id="PR00081">
    <property type="entry name" value="GDHRDH"/>
</dbReference>
<evidence type="ECO:0000256" key="1">
    <source>
        <dbReference type="ARBA" id="ARBA00004275"/>
    </source>
</evidence>
<proteinExistence type="inferred from homology"/>
<evidence type="ECO:0000256" key="3">
    <source>
        <dbReference type="ARBA" id="ARBA00022857"/>
    </source>
</evidence>
<evidence type="ECO:0000313" key="6">
    <source>
        <dbReference type="EMBL" id="RVT43222.1"/>
    </source>
</evidence>
<evidence type="ECO:0000256" key="5">
    <source>
        <dbReference type="ARBA" id="ARBA00023140"/>
    </source>
</evidence>
<evidence type="ECO:0000256" key="4">
    <source>
        <dbReference type="ARBA" id="ARBA00023002"/>
    </source>
</evidence>
<dbReference type="EMBL" id="RZUL01000001">
    <property type="protein sequence ID" value="RVT43222.1"/>
    <property type="molecule type" value="Genomic_DNA"/>
</dbReference>
<dbReference type="FunFam" id="3.40.50.720:FF:000301">
    <property type="entry name" value="Hydroxysteroid dehydrogenase like 2"/>
    <property type="match status" value="1"/>
</dbReference>
<keyword evidence="3" id="KW-0521">NADP</keyword>
<evidence type="ECO:0000256" key="2">
    <source>
        <dbReference type="ARBA" id="ARBA00006484"/>
    </source>
</evidence>
<dbReference type="SUPFAM" id="SSF51735">
    <property type="entry name" value="NAD(P)-binding Rossmann-fold domains"/>
    <property type="match status" value="1"/>
</dbReference>